<protein>
    <submittedName>
        <fullName evidence="1">Uncharacterized protein</fullName>
    </submittedName>
</protein>
<evidence type="ECO:0000313" key="1">
    <source>
        <dbReference type="EMBL" id="ETV64403.1"/>
    </source>
</evidence>
<accession>W4FCE5</accession>
<proteinExistence type="predicted"/>
<dbReference type="VEuPathDB" id="FungiDB:H257_18690"/>
<gene>
    <name evidence="1" type="ORF">H257_18690</name>
</gene>
<dbReference type="RefSeq" id="XP_009846094.1">
    <property type="nucleotide sequence ID" value="XM_009847792.1"/>
</dbReference>
<name>W4FCE5_APHAT</name>
<dbReference type="EMBL" id="KI913313">
    <property type="protein sequence ID" value="ETV64403.1"/>
    <property type="molecule type" value="Genomic_DNA"/>
</dbReference>
<reference evidence="1" key="1">
    <citation type="submission" date="2013-12" db="EMBL/GenBank/DDBJ databases">
        <title>The Genome Sequence of Aphanomyces astaci APO3.</title>
        <authorList>
            <consortium name="The Broad Institute Genomics Platform"/>
            <person name="Russ C."/>
            <person name="Tyler B."/>
            <person name="van West P."/>
            <person name="Dieguez-Uribeondo J."/>
            <person name="Young S.K."/>
            <person name="Zeng Q."/>
            <person name="Gargeya S."/>
            <person name="Fitzgerald M."/>
            <person name="Abouelleil A."/>
            <person name="Alvarado L."/>
            <person name="Chapman S.B."/>
            <person name="Gainer-Dewar J."/>
            <person name="Goldberg J."/>
            <person name="Griggs A."/>
            <person name="Gujja S."/>
            <person name="Hansen M."/>
            <person name="Howarth C."/>
            <person name="Imamovic A."/>
            <person name="Ireland A."/>
            <person name="Larimer J."/>
            <person name="McCowan C."/>
            <person name="Murphy C."/>
            <person name="Pearson M."/>
            <person name="Poon T.W."/>
            <person name="Priest M."/>
            <person name="Roberts A."/>
            <person name="Saif S."/>
            <person name="Shea T."/>
            <person name="Sykes S."/>
            <person name="Wortman J."/>
            <person name="Nusbaum C."/>
            <person name="Birren B."/>
        </authorList>
    </citation>
    <scope>NUCLEOTIDE SEQUENCE [LARGE SCALE GENOMIC DNA]</scope>
    <source>
        <strain evidence="1">APO3</strain>
    </source>
</reference>
<organism evidence="1">
    <name type="scientific">Aphanomyces astaci</name>
    <name type="common">Crayfish plague agent</name>
    <dbReference type="NCBI Taxonomy" id="112090"/>
    <lineage>
        <taxon>Eukaryota</taxon>
        <taxon>Sar</taxon>
        <taxon>Stramenopiles</taxon>
        <taxon>Oomycota</taxon>
        <taxon>Saprolegniomycetes</taxon>
        <taxon>Saprolegniales</taxon>
        <taxon>Verrucalvaceae</taxon>
        <taxon>Aphanomyces</taxon>
    </lineage>
</organism>
<dbReference type="GeneID" id="20820686"/>
<dbReference type="AlphaFoldDB" id="W4FCE5"/>
<sequence>MPSSIPVRRLKHLGCTAVPMNRGSTTFEPSAFVVRASVIRLEDFFVPGTRFRVMERCLDIPSAILDGSKGRRSSFAVLVLAGKAPRGRHTPSSSHRRTHWTSLVSTTGSDTLRSIDRALMSAR</sequence>